<feature type="compositionally biased region" description="Acidic residues" evidence="1">
    <location>
        <begin position="1252"/>
        <end position="1267"/>
    </location>
</feature>
<feature type="region of interest" description="Disordered" evidence="1">
    <location>
        <begin position="122"/>
        <end position="144"/>
    </location>
</feature>
<dbReference type="HOGENOM" id="CLU_002696_0_0_1"/>
<proteinExistence type="predicted"/>
<dbReference type="EMBL" id="KL142368">
    <property type="protein sequence ID" value="KDR83459.1"/>
    <property type="molecule type" value="Genomic_DNA"/>
</dbReference>
<sequence>MPLGIEYSLVADSTRASSPQPDLDASLQVKRATRTYGRRREEPQLEDPDSSISYSEHPPSSSHNSVHNTAPPGLLDEIPPSSPVVHPTDSDAGQQDTDEELPSQGSRYQFDWRKKLEEIDEDEAEISSAVKVDDAPNPPTFGEPLLLLGTTDPLLTLNAIDDRRDNLSLPSISDVFGTDSFSGRTESARIFSAQPSFSLSSPPPQSLNSRARTRRAKVIRDSDSEQEPAKNSSPATASSSSKLFVNTPNSGSSSTQPTSEDEMPPKPSAKPRSTGKQKAKKDSRSSVTPLIFTEGRTGEVKNNVTSKNKKKAKGLTEKEKKEMLKEKSRLILESAVSIPRAEVKVFSKEYFFTKVLESQGSVRAGQTSIPKASIPASDPIVAFSSPAKAIPAQPEERERPSHSMFRRKTPVLQDVPDNHDSDEDSDLPDIGEVLTKSINEDSKKKNLDQIKKRALEQQKRTVVLSDDDDDLEIVQANPKVAVKEEEHRRSAKKRPSEGRKRQLNLAKVNPTKQAARNASVLSPRRMQNDIAYALRNSEAGAIQPKDLNLILATAVQKRAQETSKKKEEEWKRHGGRVSAGTAIQPGGMASVVDAVVGQHLKATKMGDTADMDIDDEEDPSDEEWDPALRGSASPESAEGDDVEENDENSPDISMVDDSEAHEDEPRVRAPRRRLVTSDSEGENENDENAENVPMKSASQKLYRRATSSCDIATEEEDDKENNTKLMYDRSEDKENTAVVRHATLSLAPRSLFNGDDIATPPLSPVGVLGSWIAREPTVELGDESSAERRKPFKELISEESPLSTQIRPTNLTQSFAAKLQQASSSPSTLAPPPTLKAFISSAGSSSKSFSGGFSQFPDGDTDVFGAATKLQPGFSDLFESTTQKQKSPMGLNKEGDNLRKLKRTDTLELTQDVSIDLQPAFQDDGFLRKAEAILEKEDAFLQEGAAKEQLTKKPTIYVNDHGFLTQTRPADGSPEVYRPSPSQTLYSGIGRFATSLSLSLSPSQTQSRVRTPLRTLSISTPYSPEIEHRRLRKRDSTPPISDVQLGSPISGEPPPKQNAFDMLARAAQKEKRHKDLKQRSELAEFFQDEAAESDEEVAFGFVKSKVDRDEEDGEDMDKTLEELMDDKEMDDKTLAEELVQEKFREQLEVADQEDEKFHQDLIQGELRLKRRHGVGVDDSGDESDTEENEIARQARKKQRRSERGEIKDLEADEATRAFAEAYNQTLKDDDDEFAFLNKDSQLADILMTSTPVDDDADGQDEQDENDQETGPGTITHEEFIRLVREKKDTGMEDVEMDPRDVTWVDQDDEEEAPRVKTVNARQRHRGRAQDLDQSEMDVLGAAFRKPVNAMTDSSKQWFVQENKSRNAGTSRSVGGSAITGHAKAKSKTGNGTVRKSSLATKSAPTSNTASASGNKAVRPAQSALSVIADKSQHFG</sequence>
<organism evidence="3 4">
    <name type="scientific">Galerina marginata (strain CBS 339.88)</name>
    <dbReference type="NCBI Taxonomy" id="685588"/>
    <lineage>
        <taxon>Eukaryota</taxon>
        <taxon>Fungi</taxon>
        <taxon>Dikarya</taxon>
        <taxon>Basidiomycota</taxon>
        <taxon>Agaricomycotina</taxon>
        <taxon>Agaricomycetes</taxon>
        <taxon>Agaricomycetidae</taxon>
        <taxon>Agaricales</taxon>
        <taxon>Agaricineae</taxon>
        <taxon>Strophariaceae</taxon>
        <taxon>Galerina</taxon>
    </lineage>
</organism>
<keyword evidence="4" id="KW-1185">Reference proteome</keyword>
<feature type="compositionally biased region" description="Low complexity" evidence="1">
    <location>
        <begin position="50"/>
        <end position="65"/>
    </location>
</feature>
<feature type="compositionally biased region" description="Polar residues" evidence="1">
    <location>
        <begin position="242"/>
        <end position="258"/>
    </location>
</feature>
<evidence type="ECO:0000259" key="2">
    <source>
        <dbReference type="Pfam" id="PF09444"/>
    </source>
</evidence>
<feature type="compositionally biased region" description="Acidic residues" evidence="1">
    <location>
        <begin position="637"/>
        <end position="662"/>
    </location>
</feature>
<feature type="compositionally biased region" description="Basic and acidic residues" evidence="1">
    <location>
        <begin position="720"/>
        <end position="734"/>
    </location>
</feature>
<feature type="compositionally biased region" description="Acidic residues" evidence="1">
    <location>
        <begin position="420"/>
        <end position="429"/>
    </location>
</feature>
<feature type="region of interest" description="Disordered" evidence="1">
    <location>
        <begin position="1168"/>
        <end position="1213"/>
    </location>
</feature>
<accession>A0A067TUA5</accession>
<dbReference type="Pfam" id="PF09444">
    <property type="entry name" value="MRC1"/>
    <property type="match status" value="1"/>
</dbReference>
<feature type="region of interest" description="Disordered" evidence="1">
    <location>
        <begin position="606"/>
        <end position="734"/>
    </location>
</feature>
<feature type="compositionally biased region" description="Polar residues" evidence="1">
    <location>
        <begin position="1359"/>
        <end position="1373"/>
    </location>
</feature>
<name>A0A067TUA5_GALM3</name>
<feature type="region of interest" description="Disordered" evidence="1">
    <location>
        <begin position="192"/>
        <end position="320"/>
    </location>
</feature>
<feature type="region of interest" description="Disordered" evidence="1">
    <location>
        <begin position="560"/>
        <end position="584"/>
    </location>
</feature>
<feature type="compositionally biased region" description="Low complexity" evidence="1">
    <location>
        <begin position="232"/>
        <end position="241"/>
    </location>
</feature>
<feature type="compositionally biased region" description="Basic and acidic residues" evidence="1">
    <location>
        <begin position="1275"/>
        <end position="1302"/>
    </location>
</feature>
<feature type="domain" description="DNA replication checkpoint mediator MRC1" evidence="2">
    <location>
        <begin position="1079"/>
        <end position="1220"/>
    </location>
</feature>
<dbReference type="InterPro" id="IPR018564">
    <property type="entry name" value="Repl_chkpnt_MRC1_dom"/>
</dbReference>
<dbReference type="Proteomes" id="UP000027222">
    <property type="component" value="Unassembled WGS sequence"/>
</dbReference>
<feature type="compositionally biased region" description="Acidic residues" evidence="1">
    <location>
        <begin position="679"/>
        <end position="689"/>
    </location>
</feature>
<gene>
    <name evidence="3" type="ORF">GALMADRAFT_219286</name>
</gene>
<reference evidence="4" key="1">
    <citation type="journal article" date="2014" name="Proc. Natl. Acad. Sci. U.S.A.">
        <title>Extensive sampling of basidiomycete genomes demonstrates inadequacy of the white-rot/brown-rot paradigm for wood decay fungi.</title>
        <authorList>
            <person name="Riley R."/>
            <person name="Salamov A.A."/>
            <person name="Brown D.W."/>
            <person name="Nagy L.G."/>
            <person name="Floudas D."/>
            <person name="Held B.W."/>
            <person name="Levasseur A."/>
            <person name="Lombard V."/>
            <person name="Morin E."/>
            <person name="Otillar R."/>
            <person name="Lindquist E.A."/>
            <person name="Sun H."/>
            <person name="LaButti K.M."/>
            <person name="Schmutz J."/>
            <person name="Jabbour D."/>
            <person name="Luo H."/>
            <person name="Baker S.E."/>
            <person name="Pisabarro A.G."/>
            <person name="Walton J.D."/>
            <person name="Blanchette R.A."/>
            <person name="Henrissat B."/>
            <person name="Martin F."/>
            <person name="Cullen D."/>
            <person name="Hibbett D.S."/>
            <person name="Grigoriev I.V."/>
        </authorList>
    </citation>
    <scope>NUCLEOTIDE SEQUENCE [LARGE SCALE GENOMIC DNA]</scope>
    <source>
        <strain evidence="4">CBS 339.88</strain>
    </source>
</reference>
<protein>
    <recommendedName>
        <fullName evidence="2">DNA replication checkpoint mediator MRC1 domain-containing protein</fullName>
    </recommendedName>
</protein>
<feature type="compositionally biased region" description="Acidic residues" evidence="1">
    <location>
        <begin position="1178"/>
        <end position="1188"/>
    </location>
</feature>
<feature type="compositionally biased region" description="Basic and acidic residues" evidence="1">
    <location>
        <begin position="560"/>
        <end position="572"/>
    </location>
</feature>
<feature type="compositionally biased region" description="Basic and acidic residues" evidence="1">
    <location>
        <begin position="481"/>
        <end position="500"/>
    </location>
</feature>
<feature type="region of interest" description="Disordered" evidence="1">
    <location>
        <begin position="1359"/>
        <end position="1435"/>
    </location>
</feature>
<feature type="compositionally biased region" description="Acidic residues" evidence="1">
    <location>
        <begin position="609"/>
        <end position="625"/>
    </location>
</feature>
<feature type="compositionally biased region" description="Basic and acidic residues" evidence="1">
    <location>
        <begin position="1201"/>
        <end position="1213"/>
    </location>
</feature>
<feature type="region of interest" description="Disordered" evidence="1">
    <location>
        <begin position="1022"/>
        <end position="1059"/>
    </location>
</feature>
<feature type="region of interest" description="Disordered" evidence="1">
    <location>
        <begin position="481"/>
        <end position="504"/>
    </location>
</feature>
<feature type="region of interest" description="Disordered" evidence="1">
    <location>
        <begin position="1"/>
        <end position="110"/>
    </location>
</feature>
<feature type="compositionally biased region" description="Polar residues" evidence="1">
    <location>
        <begin position="1387"/>
        <end position="1413"/>
    </location>
</feature>
<evidence type="ECO:0000313" key="3">
    <source>
        <dbReference type="EMBL" id="KDR83459.1"/>
    </source>
</evidence>
<feature type="region of interest" description="Disordered" evidence="1">
    <location>
        <begin position="384"/>
        <end position="430"/>
    </location>
</feature>
<dbReference type="OrthoDB" id="3361281at2759"/>
<evidence type="ECO:0000256" key="1">
    <source>
        <dbReference type="SAM" id="MobiDB-lite"/>
    </source>
</evidence>
<evidence type="ECO:0000313" key="4">
    <source>
        <dbReference type="Proteomes" id="UP000027222"/>
    </source>
</evidence>
<dbReference type="STRING" id="685588.A0A067TUA5"/>
<feature type="region of interest" description="Disordered" evidence="1">
    <location>
        <begin position="1246"/>
        <end position="1333"/>
    </location>
</feature>